<proteinExistence type="predicted"/>
<dbReference type="HOGENOM" id="CLU_153715_0_0_3"/>
<feature type="domain" description="BON" evidence="2">
    <location>
        <begin position="56"/>
        <end position="125"/>
    </location>
</feature>
<feature type="region of interest" description="Disordered" evidence="1">
    <location>
        <begin position="27"/>
        <end position="53"/>
    </location>
</feature>
<dbReference type="OrthoDB" id="425457at2"/>
<sequence>MGWLKRLFGLEKLENQETVDAPAYQAPVAQSQAQAQPAASAQTIPPERMGLNGEYDQSGLAKRVAQAFDANPDVADIETVYVAQHGTTVVLKGTVPSQEIVNKLVTIAKGVKGATGVETNQVTVG</sequence>
<dbReference type="InterPro" id="IPR007055">
    <property type="entry name" value="BON_dom"/>
</dbReference>
<gene>
    <name evidence="3" type="ORF">Osc7112_1521</name>
</gene>
<evidence type="ECO:0000313" key="4">
    <source>
        <dbReference type="Proteomes" id="UP000010478"/>
    </source>
</evidence>
<evidence type="ECO:0000313" key="3">
    <source>
        <dbReference type="EMBL" id="AFZ06042.1"/>
    </source>
</evidence>
<dbReference type="AlphaFoldDB" id="K9VEZ5"/>
<accession>K9VEZ5</accession>
<dbReference type="Pfam" id="PF04972">
    <property type="entry name" value="BON"/>
    <property type="match status" value="1"/>
</dbReference>
<dbReference type="KEGG" id="oni:Osc7112_1521"/>
<reference evidence="3 4" key="1">
    <citation type="submission" date="2012-05" db="EMBL/GenBank/DDBJ databases">
        <title>Finished chromosome of genome of Oscillatoria sp. PCC 7112.</title>
        <authorList>
            <consortium name="US DOE Joint Genome Institute"/>
            <person name="Gugger M."/>
            <person name="Coursin T."/>
            <person name="Rippka R."/>
            <person name="Tandeau De Marsac N."/>
            <person name="Huntemann M."/>
            <person name="Wei C.-L."/>
            <person name="Han J."/>
            <person name="Detter J.C."/>
            <person name="Han C."/>
            <person name="Tapia R."/>
            <person name="Davenport K."/>
            <person name="Daligault H."/>
            <person name="Erkkila T."/>
            <person name="Gu W."/>
            <person name="Munk A.C.C."/>
            <person name="Teshima H."/>
            <person name="Xu Y."/>
            <person name="Chain P."/>
            <person name="Chen A."/>
            <person name="Krypides N."/>
            <person name="Mavromatis K."/>
            <person name="Markowitz V."/>
            <person name="Szeto E."/>
            <person name="Ivanova N."/>
            <person name="Mikhailova N."/>
            <person name="Ovchinnikova G."/>
            <person name="Pagani I."/>
            <person name="Pati A."/>
            <person name="Goodwin L."/>
            <person name="Peters L."/>
            <person name="Pitluck S."/>
            <person name="Woyke T."/>
            <person name="Kerfeld C."/>
        </authorList>
    </citation>
    <scope>NUCLEOTIDE SEQUENCE [LARGE SCALE GENOMIC DNA]</scope>
    <source>
        <strain evidence="3 4">PCC 7112</strain>
    </source>
</reference>
<dbReference type="EMBL" id="CP003614">
    <property type="protein sequence ID" value="AFZ06042.1"/>
    <property type="molecule type" value="Genomic_DNA"/>
</dbReference>
<dbReference type="eggNOG" id="COG2823">
    <property type="taxonomic scope" value="Bacteria"/>
</dbReference>
<evidence type="ECO:0000256" key="1">
    <source>
        <dbReference type="SAM" id="MobiDB-lite"/>
    </source>
</evidence>
<dbReference type="PROSITE" id="PS50914">
    <property type="entry name" value="BON"/>
    <property type="match status" value="1"/>
</dbReference>
<evidence type="ECO:0000259" key="2">
    <source>
        <dbReference type="PROSITE" id="PS50914"/>
    </source>
</evidence>
<dbReference type="Proteomes" id="UP000010478">
    <property type="component" value="Chromosome"/>
</dbReference>
<protein>
    <submittedName>
        <fullName evidence="3">Transport-associated protein</fullName>
    </submittedName>
</protein>
<keyword evidence="4" id="KW-1185">Reference proteome</keyword>
<dbReference type="RefSeq" id="WP_015175361.1">
    <property type="nucleotide sequence ID" value="NC_019729.1"/>
</dbReference>
<organism evidence="3 4">
    <name type="scientific">Phormidium nigroviride PCC 7112</name>
    <dbReference type="NCBI Taxonomy" id="179408"/>
    <lineage>
        <taxon>Bacteria</taxon>
        <taxon>Bacillati</taxon>
        <taxon>Cyanobacteriota</taxon>
        <taxon>Cyanophyceae</taxon>
        <taxon>Oscillatoriophycideae</taxon>
        <taxon>Oscillatoriales</taxon>
        <taxon>Oscillatoriaceae</taxon>
        <taxon>Phormidium</taxon>
    </lineage>
</organism>
<feature type="compositionally biased region" description="Low complexity" evidence="1">
    <location>
        <begin position="27"/>
        <end position="42"/>
    </location>
</feature>
<name>K9VEZ5_9CYAN</name>